<geneLocation type="plasmid" evidence="1">
    <name>unnamed2</name>
</geneLocation>
<dbReference type="OrthoDB" id="9863556at2"/>
<evidence type="ECO:0000313" key="1">
    <source>
        <dbReference type="EMBL" id="QBY56007.1"/>
    </source>
</evidence>
<dbReference type="AlphaFoldDB" id="A0A4P7LTM9"/>
<gene>
    <name evidence="1" type="ORF">E0W60_33665</name>
</gene>
<proteinExistence type="predicted"/>
<accession>A0A4P7LTM9</accession>
<protein>
    <submittedName>
        <fullName evidence="1">Uncharacterized protein</fullName>
    </submittedName>
</protein>
<organism evidence="1 2">
    <name type="scientific">Cupriavidus oxalaticus</name>
    <dbReference type="NCBI Taxonomy" id="96344"/>
    <lineage>
        <taxon>Bacteria</taxon>
        <taxon>Pseudomonadati</taxon>
        <taxon>Pseudomonadota</taxon>
        <taxon>Betaproteobacteria</taxon>
        <taxon>Burkholderiales</taxon>
        <taxon>Burkholderiaceae</taxon>
        <taxon>Cupriavidus</taxon>
    </lineage>
</organism>
<name>A0A4P7LTM9_9BURK</name>
<dbReference type="RefSeq" id="WP_135707178.1">
    <property type="nucleotide sequence ID" value="NZ_CP038637.1"/>
</dbReference>
<sequence length="164" mass="17904">MSNKYVELGAGFFLTDVDSFTFEICDANSSDPDVYYGPLAWNGGVGPASSRRLALVEPSQANAYLAAMMAYDRDESEHPGDMPSWPATATVCTAGLEAGLADLHGRQFDSEEVLVKAVRRLTRSMPRKIWSGSSSAARLESLKFATERMLGSNAESISRYEKIH</sequence>
<dbReference type="KEGG" id="cox:E0W60_33665"/>
<evidence type="ECO:0000313" key="2">
    <source>
        <dbReference type="Proteomes" id="UP000295294"/>
    </source>
</evidence>
<reference evidence="1 2" key="1">
    <citation type="submission" date="2019-03" db="EMBL/GenBank/DDBJ databases">
        <title>Efficiently degradation of phenoxyalkanoic acid herbicides by Cupriavidus oxalaticus strain X32.</title>
        <authorList>
            <person name="Sheng X."/>
        </authorList>
    </citation>
    <scope>NUCLEOTIDE SEQUENCE [LARGE SCALE GENOMIC DNA]</scope>
    <source>
        <strain evidence="1 2">X32</strain>
        <plasmid evidence="1 2">unnamed2</plasmid>
    </source>
</reference>
<dbReference type="EMBL" id="CP038637">
    <property type="protein sequence ID" value="QBY56007.1"/>
    <property type="molecule type" value="Genomic_DNA"/>
</dbReference>
<keyword evidence="1" id="KW-0614">Plasmid</keyword>
<dbReference type="Proteomes" id="UP000295294">
    <property type="component" value="Plasmid unnamed2"/>
</dbReference>